<evidence type="ECO:0000313" key="2">
    <source>
        <dbReference type="Proteomes" id="UP000006873"/>
    </source>
</evidence>
<gene>
    <name evidence="1" type="ordered locus">ELI_3417</name>
</gene>
<name>E3GFP2_9FIRM</name>
<dbReference type="AlphaFoldDB" id="E3GFP2"/>
<proteinExistence type="predicted"/>
<reference evidence="1 2" key="2">
    <citation type="journal article" date="2011" name="J. Bacteriol.">
        <title>Complete genome sequence of a carbon monoxide-utilizing acetogen, Eubacterium limosum KIST612.</title>
        <authorList>
            <person name="Roh H."/>
            <person name="Ko H.J."/>
            <person name="Kim D."/>
            <person name="Choi D.G."/>
            <person name="Park S."/>
            <person name="Kim S."/>
            <person name="Chang I.S."/>
            <person name="Choi I.G."/>
        </authorList>
    </citation>
    <scope>NUCLEOTIDE SEQUENCE [LARGE SCALE GENOMIC DNA]</scope>
    <source>
        <strain evidence="1 2">KIST612</strain>
    </source>
</reference>
<dbReference type="HOGENOM" id="CLU_2507736_0_0_9"/>
<dbReference type="KEGG" id="elm:ELI_3417"/>
<reference key="1">
    <citation type="submission" date="2010-09" db="EMBL/GenBank/DDBJ databases">
        <authorList>
            <person name="Roh H."/>
            <person name="Ko H.-J."/>
            <person name="Kim D."/>
            <person name="Choi D.G."/>
            <person name="Park S."/>
            <person name="Kim S."/>
            <person name="Kim K.H."/>
            <person name="Chang I.S."/>
            <person name="Choi I.-G."/>
        </authorList>
    </citation>
    <scope>NUCLEOTIDE SEQUENCE</scope>
    <source>
        <strain>KIST612</strain>
    </source>
</reference>
<accession>E3GFP2</accession>
<dbReference type="EMBL" id="CP002273">
    <property type="protein sequence ID" value="ADO38376.1"/>
    <property type="molecule type" value="Genomic_DNA"/>
</dbReference>
<keyword evidence="2" id="KW-1185">Reference proteome</keyword>
<dbReference type="Proteomes" id="UP000006873">
    <property type="component" value="Chromosome"/>
</dbReference>
<sequence>MTKDHLSEQIRDIQAQLNAKRLPLFLNYGALIQKSPLEYPVLQFMDKKLTKRKRYYVYVTTGTNKFLRIYYGKVWEQLMTFDAWN</sequence>
<protein>
    <submittedName>
        <fullName evidence="1">Uncharacterized protein</fullName>
    </submittedName>
</protein>
<organism evidence="1 2">
    <name type="scientific">Eubacterium callanderi</name>
    <dbReference type="NCBI Taxonomy" id="53442"/>
    <lineage>
        <taxon>Bacteria</taxon>
        <taxon>Bacillati</taxon>
        <taxon>Bacillota</taxon>
        <taxon>Clostridia</taxon>
        <taxon>Eubacteriales</taxon>
        <taxon>Eubacteriaceae</taxon>
        <taxon>Eubacterium</taxon>
    </lineage>
</organism>
<evidence type="ECO:0000313" key="1">
    <source>
        <dbReference type="EMBL" id="ADO38376.1"/>
    </source>
</evidence>